<dbReference type="PANTHER" id="PTHR30595">
    <property type="entry name" value="GLPR-RELATED TRANSCRIPTIONAL REPRESSOR"/>
    <property type="match status" value="1"/>
</dbReference>
<dbReference type="InterPro" id="IPR038461">
    <property type="entry name" value="Schlafen_AlbA_2_dom_sf"/>
</dbReference>
<protein>
    <recommendedName>
        <fullName evidence="1">Schlafen AlbA-2 domain-containing protein</fullName>
    </recommendedName>
</protein>
<organism evidence="2">
    <name type="scientific">Candidatus Methanophagaceae archaeon ANME-1 ERB6</name>
    <dbReference type="NCBI Taxonomy" id="2759912"/>
    <lineage>
        <taxon>Archaea</taxon>
        <taxon>Methanobacteriati</taxon>
        <taxon>Methanobacteriota</taxon>
        <taxon>Stenosarchaea group</taxon>
        <taxon>Methanomicrobia</taxon>
        <taxon>Candidatus Methanophagales</taxon>
        <taxon>Candidatus Methanophagaceae</taxon>
    </lineage>
</organism>
<reference evidence="2" key="1">
    <citation type="submission" date="2020-06" db="EMBL/GenBank/DDBJ databases">
        <title>Unique genomic features of the anaerobic methanotrophic archaea.</title>
        <authorList>
            <person name="Chadwick G.L."/>
            <person name="Skennerton C.T."/>
            <person name="Laso-Perez R."/>
            <person name="Leu A.O."/>
            <person name="Speth D.R."/>
            <person name="Yu H."/>
            <person name="Morgan-Lang C."/>
            <person name="Hatzenpichler R."/>
            <person name="Goudeau D."/>
            <person name="Malmstrom R."/>
            <person name="Brazelton W.J."/>
            <person name="Woyke T."/>
            <person name="Hallam S.J."/>
            <person name="Tyson G.W."/>
            <person name="Wegener G."/>
            <person name="Boetius A."/>
            <person name="Orphan V."/>
        </authorList>
    </citation>
    <scope>NUCLEOTIDE SEQUENCE</scope>
</reference>
<sequence length="74" mass="7931">MNDLLKLISRGENEGLELKESLRLKEEICQAVSAFSNAKGGSILVGVSNDGKVIGVDIGAKYPIGTGKLHQEKY</sequence>
<gene>
    <name evidence="2" type="ORF">HCMLNGLJ_00009</name>
</gene>
<dbReference type="Gene3D" id="3.30.950.30">
    <property type="entry name" value="Schlafen, AAA domain"/>
    <property type="match status" value="1"/>
</dbReference>
<proteinExistence type="predicted"/>
<accession>A0A7G9YV55</accession>
<dbReference type="EMBL" id="MT631483">
    <property type="protein sequence ID" value="QNO51889.1"/>
    <property type="molecule type" value="Genomic_DNA"/>
</dbReference>
<dbReference type="InterPro" id="IPR007421">
    <property type="entry name" value="Schlafen_AlbA_2_dom"/>
</dbReference>
<evidence type="ECO:0000313" key="2">
    <source>
        <dbReference type="EMBL" id="QNO51889.1"/>
    </source>
</evidence>
<dbReference type="AlphaFoldDB" id="A0A7G9YV55"/>
<name>A0A7G9YV55_9EURY</name>
<evidence type="ECO:0000259" key="1">
    <source>
        <dbReference type="Pfam" id="PF04326"/>
    </source>
</evidence>
<feature type="domain" description="Schlafen AlbA-2" evidence="1">
    <location>
        <begin position="12"/>
        <end position="56"/>
    </location>
</feature>
<dbReference type="PANTHER" id="PTHR30595:SF6">
    <property type="entry name" value="SCHLAFEN ALBA-2 DOMAIN-CONTAINING PROTEIN"/>
    <property type="match status" value="1"/>
</dbReference>
<dbReference type="Pfam" id="PF04326">
    <property type="entry name" value="SLFN_AlbA_2"/>
    <property type="match status" value="1"/>
</dbReference>